<name>A0A1F6U5M8_9PROT</name>
<evidence type="ECO:0000256" key="2">
    <source>
        <dbReference type="HAMAP-Rule" id="MF_00634"/>
    </source>
</evidence>
<reference evidence="3 4" key="1">
    <citation type="journal article" date="2016" name="Nat. Commun.">
        <title>Thousands of microbial genomes shed light on interconnected biogeochemical processes in an aquifer system.</title>
        <authorList>
            <person name="Anantharaman K."/>
            <person name="Brown C.T."/>
            <person name="Hug L.A."/>
            <person name="Sharon I."/>
            <person name="Castelle C.J."/>
            <person name="Probst A.J."/>
            <person name="Thomas B.C."/>
            <person name="Singh A."/>
            <person name="Wilkins M.J."/>
            <person name="Karaoz U."/>
            <person name="Brodie E.L."/>
            <person name="Williams K.H."/>
            <person name="Hubbard S.S."/>
            <person name="Banfield J.F."/>
        </authorList>
    </citation>
    <scope>NUCLEOTIDE SEQUENCE [LARGE SCALE GENOMIC DNA]</scope>
</reference>
<comment type="caution">
    <text evidence="3">The sequence shown here is derived from an EMBL/GenBank/DDBJ whole genome shotgun (WGS) entry which is preliminary data.</text>
</comment>
<dbReference type="SMART" id="SM01152">
    <property type="entry name" value="DUF167"/>
    <property type="match status" value="1"/>
</dbReference>
<dbReference type="PANTHER" id="PTHR13420:SF7">
    <property type="entry name" value="UPF0235 PROTEIN C15ORF40"/>
    <property type="match status" value="1"/>
</dbReference>
<dbReference type="Proteomes" id="UP000179362">
    <property type="component" value="Unassembled WGS sequence"/>
</dbReference>
<dbReference type="HAMAP" id="MF_00634">
    <property type="entry name" value="UPF0235"/>
    <property type="match status" value="1"/>
</dbReference>
<gene>
    <name evidence="3" type="ORF">A3B81_05175</name>
</gene>
<dbReference type="Pfam" id="PF02594">
    <property type="entry name" value="DUF167"/>
    <property type="match status" value="1"/>
</dbReference>
<dbReference type="GO" id="GO:0005737">
    <property type="term" value="C:cytoplasm"/>
    <property type="evidence" value="ECO:0007669"/>
    <property type="project" value="TreeGrafter"/>
</dbReference>
<dbReference type="SUPFAM" id="SSF69786">
    <property type="entry name" value="YggU-like"/>
    <property type="match status" value="1"/>
</dbReference>
<organism evidence="3 4">
    <name type="scientific">Candidatus Muproteobacteria bacterium RIFCSPHIGHO2_02_FULL_65_16</name>
    <dbReference type="NCBI Taxonomy" id="1817766"/>
    <lineage>
        <taxon>Bacteria</taxon>
        <taxon>Pseudomonadati</taxon>
        <taxon>Pseudomonadota</taxon>
        <taxon>Candidatus Muproteobacteria</taxon>
    </lineage>
</organism>
<evidence type="ECO:0000313" key="4">
    <source>
        <dbReference type="Proteomes" id="UP000179362"/>
    </source>
</evidence>
<sequence length="94" mass="10552">MPWFRWDGPDLVLQAQIQPRAGRDEAAEVLGDRIKIRVTAPPAAGAANARLAAFLAREFGVPQNRVLLERGLSGRRKQVRIKAPRRLPPWLPPR</sequence>
<comment type="similarity">
    <text evidence="1 2">Belongs to the UPF0235 family.</text>
</comment>
<dbReference type="EMBL" id="MFTA01000023">
    <property type="protein sequence ID" value="OGI52650.1"/>
    <property type="molecule type" value="Genomic_DNA"/>
</dbReference>
<dbReference type="PANTHER" id="PTHR13420">
    <property type="entry name" value="UPF0235 PROTEIN C15ORF40"/>
    <property type="match status" value="1"/>
</dbReference>
<proteinExistence type="inferred from homology"/>
<dbReference type="Gene3D" id="3.30.1200.10">
    <property type="entry name" value="YggU-like"/>
    <property type="match status" value="1"/>
</dbReference>
<dbReference type="AlphaFoldDB" id="A0A1F6U5M8"/>
<evidence type="ECO:0000256" key="1">
    <source>
        <dbReference type="ARBA" id="ARBA00010364"/>
    </source>
</evidence>
<protein>
    <recommendedName>
        <fullName evidence="2">UPF0235 protein A3B81_05175</fullName>
    </recommendedName>
</protein>
<evidence type="ECO:0000313" key="3">
    <source>
        <dbReference type="EMBL" id="OGI52650.1"/>
    </source>
</evidence>
<accession>A0A1F6U5M8</accession>
<dbReference type="InterPro" id="IPR036591">
    <property type="entry name" value="YggU-like_sf"/>
</dbReference>
<dbReference type="InterPro" id="IPR003746">
    <property type="entry name" value="DUF167"/>
</dbReference>
<dbReference type="NCBIfam" id="TIGR00251">
    <property type="entry name" value="DUF167 family protein"/>
    <property type="match status" value="1"/>
</dbReference>